<dbReference type="InterPro" id="IPR029058">
    <property type="entry name" value="AB_hydrolase_fold"/>
</dbReference>
<evidence type="ECO:0000313" key="4">
    <source>
        <dbReference type="Proteomes" id="UP000198215"/>
    </source>
</evidence>
<proteinExistence type="predicted"/>
<dbReference type="SUPFAM" id="SSF53474">
    <property type="entry name" value="alpha/beta-Hydrolases"/>
    <property type="match status" value="1"/>
</dbReference>
<organism evidence="3 4">
    <name type="scientific">Micromonospora coxensis</name>
    <dbReference type="NCBI Taxonomy" id="356852"/>
    <lineage>
        <taxon>Bacteria</taxon>
        <taxon>Bacillati</taxon>
        <taxon>Actinomycetota</taxon>
        <taxon>Actinomycetes</taxon>
        <taxon>Micromonosporales</taxon>
        <taxon>Micromonosporaceae</taxon>
        <taxon>Micromonospora</taxon>
    </lineage>
</organism>
<evidence type="ECO:0000313" key="3">
    <source>
        <dbReference type="EMBL" id="SCG37014.1"/>
    </source>
</evidence>
<keyword evidence="1" id="KW-0378">Hydrolase</keyword>
<dbReference type="PANTHER" id="PTHR43798:SF31">
    <property type="entry name" value="AB HYDROLASE SUPERFAMILY PROTEIN YCLE"/>
    <property type="match status" value="1"/>
</dbReference>
<gene>
    <name evidence="3" type="ORF">GA0070614_0349</name>
</gene>
<name>A0A1C5GTC2_9ACTN</name>
<protein>
    <submittedName>
        <fullName evidence="3">Pimeloyl-ACP methyl ester carboxylesterase</fullName>
    </submittedName>
</protein>
<dbReference type="PANTHER" id="PTHR43798">
    <property type="entry name" value="MONOACYLGLYCEROL LIPASE"/>
    <property type="match status" value="1"/>
</dbReference>
<dbReference type="EMBL" id="LT607753">
    <property type="protein sequence ID" value="SCG37014.1"/>
    <property type="molecule type" value="Genomic_DNA"/>
</dbReference>
<dbReference type="GO" id="GO:0016020">
    <property type="term" value="C:membrane"/>
    <property type="evidence" value="ECO:0007669"/>
    <property type="project" value="TreeGrafter"/>
</dbReference>
<dbReference type="AlphaFoldDB" id="A0A1C5GTC2"/>
<feature type="domain" description="AB hydrolase-1" evidence="2">
    <location>
        <begin position="21"/>
        <end position="261"/>
    </location>
</feature>
<dbReference type="InterPro" id="IPR050266">
    <property type="entry name" value="AB_hydrolase_sf"/>
</dbReference>
<evidence type="ECO:0000256" key="1">
    <source>
        <dbReference type="ARBA" id="ARBA00022801"/>
    </source>
</evidence>
<dbReference type="Proteomes" id="UP000198215">
    <property type="component" value="Chromosome I"/>
</dbReference>
<dbReference type="InterPro" id="IPR000073">
    <property type="entry name" value="AB_hydrolase_1"/>
</dbReference>
<dbReference type="GO" id="GO:0016787">
    <property type="term" value="F:hydrolase activity"/>
    <property type="evidence" value="ECO:0007669"/>
    <property type="project" value="UniProtKB-KW"/>
</dbReference>
<dbReference type="OrthoDB" id="9796770at2"/>
<dbReference type="Gene3D" id="3.40.50.1820">
    <property type="entry name" value="alpha/beta hydrolase"/>
    <property type="match status" value="1"/>
</dbReference>
<dbReference type="PRINTS" id="PR00111">
    <property type="entry name" value="ABHYDROLASE"/>
</dbReference>
<sequence>METFDGTDGTQLAYHRTGHGPALICLPGGPMQDSAYLGELGGLSAHRTLVRLDLRGTGGSAVPADPATYRCDRQVADVEALRRHLGLERVDLAAHCAGATLALLYAVRHPERVERLVLLTPSPRPVGVEVTDRDRRELAELRRGEPWFPAAFAAFERIWAGRAGDEDWAAITPFTWGRWDAAARAHHEREASWRHPDAAAGYYADDAFDPVAVRAAVGRLRAAVLLVAGEYDVALPPTRAAEYAGLFPKGELAVQPGGGHQPWHDDPRWFVDTVARFLG</sequence>
<evidence type="ECO:0000259" key="2">
    <source>
        <dbReference type="Pfam" id="PF00561"/>
    </source>
</evidence>
<accession>A0A1C5GTC2</accession>
<keyword evidence="4" id="KW-1185">Reference proteome</keyword>
<dbReference type="Pfam" id="PF00561">
    <property type="entry name" value="Abhydrolase_1"/>
    <property type="match status" value="1"/>
</dbReference>
<dbReference type="RefSeq" id="WP_088974332.1">
    <property type="nucleotide sequence ID" value="NZ_LT607753.1"/>
</dbReference>
<reference evidence="4" key="1">
    <citation type="submission" date="2016-06" db="EMBL/GenBank/DDBJ databases">
        <authorList>
            <person name="Varghese N."/>
            <person name="Submissions Spin"/>
        </authorList>
    </citation>
    <scope>NUCLEOTIDE SEQUENCE [LARGE SCALE GENOMIC DNA]</scope>
    <source>
        <strain evidence="4">DSM 45161</strain>
    </source>
</reference>